<dbReference type="RefSeq" id="WP_208498665.1">
    <property type="nucleotide sequence ID" value="NZ_JAGFNP010000012.1"/>
</dbReference>
<sequence length="181" mass="20698">MTFIYDVMTWTREGTRVEGRITSLERDPVKFYEGPEFGLQLLMDAWFNGCGALTVDKDAAREFERCFELFLGKKVWTDAEGHVLDEATKEPLQPKVKAETHFAGRLDSARGYWDGYDYLVLKPDRQGFLDRTAEVIASFRIEGSGTGEHADILIEATDPKYVSHMDESHHFKTTFTGHLPR</sequence>
<organism evidence="1 2">
    <name type="scientific">Glycomyces niveus</name>
    <dbReference type="NCBI Taxonomy" id="2820287"/>
    <lineage>
        <taxon>Bacteria</taxon>
        <taxon>Bacillati</taxon>
        <taxon>Actinomycetota</taxon>
        <taxon>Actinomycetes</taxon>
        <taxon>Glycomycetales</taxon>
        <taxon>Glycomycetaceae</taxon>
        <taxon>Glycomyces</taxon>
    </lineage>
</organism>
<dbReference type="EMBL" id="JAGFNP010000012">
    <property type="protein sequence ID" value="MBO3735044.1"/>
    <property type="molecule type" value="Genomic_DNA"/>
</dbReference>
<reference evidence="1 2" key="1">
    <citation type="submission" date="2021-03" db="EMBL/GenBank/DDBJ databases">
        <title>Glycomyces sp. nov., a novel actinomycete isolated from soil.</title>
        <authorList>
            <person name="Yang X."/>
            <person name="Xu X."/>
        </authorList>
    </citation>
    <scope>NUCLEOTIDE SEQUENCE [LARGE SCALE GENOMIC DNA]</scope>
    <source>
        <strain evidence="1 2">NEAU-S30</strain>
    </source>
</reference>
<evidence type="ECO:0000313" key="1">
    <source>
        <dbReference type="EMBL" id="MBO3735044.1"/>
    </source>
</evidence>
<accession>A0ABS3U8D4</accession>
<protein>
    <submittedName>
        <fullName evidence="1">Uncharacterized protein</fullName>
    </submittedName>
</protein>
<keyword evidence="2" id="KW-1185">Reference proteome</keyword>
<proteinExistence type="predicted"/>
<comment type="caution">
    <text evidence="1">The sequence shown here is derived from an EMBL/GenBank/DDBJ whole genome shotgun (WGS) entry which is preliminary data.</text>
</comment>
<dbReference type="Proteomes" id="UP000681341">
    <property type="component" value="Unassembled WGS sequence"/>
</dbReference>
<evidence type="ECO:0000313" key="2">
    <source>
        <dbReference type="Proteomes" id="UP000681341"/>
    </source>
</evidence>
<name>A0ABS3U8D4_9ACTN</name>
<gene>
    <name evidence="1" type="ORF">J5V16_19615</name>
</gene>